<comment type="caution">
    <text evidence="2">The sequence shown here is derived from an EMBL/GenBank/DDBJ whole genome shotgun (WGS) entry which is preliminary data.</text>
</comment>
<evidence type="ECO:0000313" key="2">
    <source>
        <dbReference type="EMBL" id="GGR51037.1"/>
    </source>
</evidence>
<proteinExistence type="predicted"/>
<gene>
    <name evidence="2" type="ORF">GCM10010497_63090</name>
</gene>
<organism evidence="2 3">
    <name type="scientific">Streptomyces cinereoruber</name>
    <dbReference type="NCBI Taxonomy" id="67260"/>
    <lineage>
        <taxon>Bacteria</taxon>
        <taxon>Bacillati</taxon>
        <taxon>Actinomycetota</taxon>
        <taxon>Actinomycetes</taxon>
        <taxon>Kitasatosporales</taxon>
        <taxon>Streptomycetaceae</taxon>
        <taxon>Streptomyces</taxon>
    </lineage>
</organism>
<dbReference type="Proteomes" id="UP000642014">
    <property type="component" value="Unassembled WGS sequence"/>
</dbReference>
<name>A0AAV4KRF1_9ACTN</name>
<evidence type="ECO:0008006" key="4">
    <source>
        <dbReference type="Google" id="ProtNLM"/>
    </source>
</evidence>
<feature type="region of interest" description="Disordered" evidence="1">
    <location>
        <begin position="1"/>
        <end position="30"/>
    </location>
</feature>
<dbReference type="AlphaFoldDB" id="A0AAV4KRF1"/>
<evidence type="ECO:0000313" key="3">
    <source>
        <dbReference type="Proteomes" id="UP000642014"/>
    </source>
</evidence>
<protein>
    <recommendedName>
        <fullName evidence="4">IclR-ED domain-containing protein</fullName>
    </recommendedName>
</protein>
<dbReference type="EMBL" id="BMSJ01000017">
    <property type="protein sequence ID" value="GGR51037.1"/>
    <property type="molecule type" value="Genomic_DNA"/>
</dbReference>
<reference evidence="2 3" key="1">
    <citation type="journal article" date="2014" name="Int. J. Syst. Evol. Microbiol.">
        <title>Complete genome sequence of Corynebacterium casei LMG S-19264T (=DSM 44701T), isolated from a smear-ripened cheese.</title>
        <authorList>
            <consortium name="US DOE Joint Genome Institute (JGI-PGF)"/>
            <person name="Walter F."/>
            <person name="Albersmeier A."/>
            <person name="Kalinowski J."/>
            <person name="Ruckert C."/>
        </authorList>
    </citation>
    <scope>NUCLEOTIDE SEQUENCE [LARGE SCALE GENOMIC DNA]</scope>
    <source>
        <strain evidence="2 3">JCM 4205</strain>
    </source>
</reference>
<evidence type="ECO:0000256" key="1">
    <source>
        <dbReference type="SAM" id="MobiDB-lite"/>
    </source>
</evidence>
<accession>A0AAV4KRF1</accession>
<sequence>MPAGLSLPRFEDGRPVPGPAAGADGRNASRERFRAGRRHCVWHMFLAHTPQAIGITAVVATPIRVDAERAPQMYSA</sequence>